<dbReference type="PANTHER" id="PTHR43708:SF5">
    <property type="entry name" value="CONSERVED EXPRESSED OXIDOREDUCTASE (EUROFUNG)-RELATED"/>
    <property type="match status" value="1"/>
</dbReference>
<dbReference type="PANTHER" id="PTHR43708">
    <property type="entry name" value="CONSERVED EXPRESSED OXIDOREDUCTASE (EUROFUNG)"/>
    <property type="match status" value="1"/>
</dbReference>
<dbReference type="Pfam" id="PF01408">
    <property type="entry name" value="GFO_IDH_MocA"/>
    <property type="match status" value="1"/>
</dbReference>
<comment type="similarity">
    <text evidence="1">Belongs to the Gfo/Idh/MocA family.</text>
</comment>
<dbReference type="Pfam" id="PF22725">
    <property type="entry name" value="GFO_IDH_MocA_C3"/>
    <property type="match status" value="1"/>
</dbReference>
<evidence type="ECO:0000259" key="4">
    <source>
        <dbReference type="Pfam" id="PF22725"/>
    </source>
</evidence>
<dbReference type="GO" id="GO:0000166">
    <property type="term" value="F:nucleotide binding"/>
    <property type="evidence" value="ECO:0007669"/>
    <property type="project" value="InterPro"/>
</dbReference>
<dbReference type="InterPro" id="IPR000683">
    <property type="entry name" value="Gfo/Idh/MocA-like_OxRdtase_N"/>
</dbReference>
<evidence type="ECO:0000313" key="6">
    <source>
        <dbReference type="Proteomes" id="UP000597989"/>
    </source>
</evidence>
<dbReference type="InterPro" id="IPR055170">
    <property type="entry name" value="GFO_IDH_MocA-like_dom"/>
</dbReference>
<comment type="caution">
    <text evidence="5">The sequence shown here is derived from an EMBL/GenBank/DDBJ whole genome shotgun (WGS) entry which is preliminary data.</text>
</comment>
<dbReference type="InterPro" id="IPR051317">
    <property type="entry name" value="Gfo/Idh/MocA_oxidoreduct"/>
</dbReference>
<dbReference type="AlphaFoldDB" id="A0A917K658"/>
<dbReference type="SUPFAM" id="SSF55347">
    <property type="entry name" value="Glyceraldehyde-3-phosphate dehydrogenase-like, C-terminal domain"/>
    <property type="match status" value="1"/>
</dbReference>
<reference evidence="5 6" key="1">
    <citation type="journal article" date="2014" name="Int. J. Syst. Evol. Microbiol.">
        <title>Complete genome sequence of Corynebacterium casei LMG S-19264T (=DSM 44701T), isolated from a smear-ripened cheese.</title>
        <authorList>
            <consortium name="US DOE Joint Genome Institute (JGI-PGF)"/>
            <person name="Walter F."/>
            <person name="Albersmeier A."/>
            <person name="Kalinowski J."/>
            <person name="Ruckert C."/>
        </authorList>
    </citation>
    <scope>NUCLEOTIDE SEQUENCE [LARGE SCALE GENOMIC DNA]</scope>
    <source>
        <strain evidence="5 6">CGMCC 4.7206</strain>
    </source>
</reference>
<dbReference type="Gene3D" id="3.40.50.720">
    <property type="entry name" value="NAD(P)-binding Rossmann-like Domain"/>
    <property type="match status" value="1"/>
</dbReference>
<gene>
    <name evidence="5" type="ORF">GCM10011581_44170</name>
</gene>
<organism evidence="5 6">
    <name type="scientific">Saccharopolyspora thermophila</name>
    <dbReference type="NCBI Taxonomy" id="89367"/>
    <lineage>
        <taxon>Bacteria</taxon>
        <taxon>Bacillati</taxon>
        <taxon>Actinomycetota</taxon>
        <taxon>Actinomycetes</taxon>
        <taxon>Pseudonocardiales</taxon>
        <taxon>Pseudonocardiaceae</taxon>
        <taxon>Saccharopolyspora</taxon>
    </lineage>
</organism>
<dbReference type="GO" id="GO:0016491">
    <property type="term" value="F:oxidoreductase activity"/>
    <property type="evidence" value="ECO:0007669"/>
    <property type="project" value="UniProtKB-KW"/>
</dbReference>
<proteinExistence type="inferred from homology"/>
<keyword evidence="2" id="KW-0560">Oxidoreductase</keyword>
<sequence length="381" mass="41370">MTFFPRGRATVAAPMPMAPPPMMSANMTSSALRPAQPDTSGLLPTDRIRVCVVGGFSAVAPRHIEATVAHPATELAALVEPDEAKAERLRQQHPAIPVTDHVPAAPHDAGLAIVSVPDSAHAEVVIRCLDLGWHVLCEKPLTDDADVAAQLFDHAERAGRYLAVAYQRRFMVDGLHQRIADGAVGRLHCINARWLRRAGHPDSRRGLVRRGHGVRGDLIPHLLSQTLSLLGPGPLTVQARDWQVGDSWSTEDVARLTARSGHQVELQIDVAYDAPHLDKSDDCWLEFHGTGGSIHAELPTHQDEQWAQAHPPMLYPRSGAPIALPALRSTAQCHLLQLDHVVRAMGRGPAPAEERQRELALVRTMAAAQVSALWQGPIIPV</sequence>
<evidence type="ECO:0000256" key="2">
    <source>
        <dbReference type="ARBA" id="ARBA00023002"/>
    </source>
</evidence>
<dbReference type="EMBL" id="BMMT01000019">
    <property type="protein sequence ID" value="GGJ02154.1"/>
    <property type="molecule type" value="Genomic_DNA"/>
</dbReference>
<dbReference type="Proteomes" id="UP000597989">
    <property type="component" value="Unassembled WGS sequence"/>
</dbReference>
<evidence type="ECO:0000259" key="3">
    <source>
        <dbReference type="Pfam" id="PF01408"/>
    </source>
</evidence>
<name>A0A917K658_9PSEU</name>
<accession>A0A917K658</accession>
<evidence type="ECO:0000313" key="5">
    <source>
        <dbReference type="EMBL" id="GGJ02154.1"/>
    </source>
</evidence>
<feature type="domain" description="Gfo/Idh/MocA-like oxidoreductase N-terminal" evidence="3">
    <location>
        <begin position="48"/>
        <end position="166"/>
    </location>
</feature>
<dbReference type="SUPFAM" id="SSF51735">
    <property type="entry name" value="NAD(P)-binding Rossmann-fold domains"/>
    <property type="match status" value="1"/>
</dbReference>
<evidence type="ECO:0000256" key="1">
    <source>
        <dbReference type="ARBA" id="ARBA00010928"/>
    </source>
</evidence>
<dbReference type="InterPro" id="IPR036291">
    <property type="entry name" value="NAD(P)-bd_dom_sf"/>
</dbReference>
<protein>
    <recommendedName>
        <fullName evidence="7">Dehydrogenase</fullName>
    </recommendedName>
</protein>
<feature type="domain" description="GFO/IDH/MocA-like oxidoreductase" evidence="4">
    <location>
        <begin position="175"/>
        <end position="294"/>
    </location>
</feature>
<dbReference type="Gene3D" id="3.30.360.10">
    <property type="entry name" value="Dihydrodipicolinate Reductase, domain 2"/>
    <property type="match status" value="1"/>
</dbReference>
<evidence type="ECO:0008006" key="7">
    <source>
        <dbReference type="Google" id="ProtNLM"/>
    </source>
</evidence>